<protein>
    <recommendedName>
        <fullName evidence="1">Reverse transcriptase zinc-binding domain-containing protein</fullName>
    </recommendedName>
</protein>
<comment type="caution">
    <text evidence="2">The sequence shown here is derived from an EMBL/GenBank/DDBJ whole genome shotgun (WGS) entry which is preliminary data.</text>
</comment>
<evidence type="ECO:0000259" key="1">
    <source>
        <dbReference type="Pfam" id="PF13966"/>
    </source>
</evidence>
<dbReference type="Proteomes" id="UP001152523">
    <property type="component" value="Unassembled WGS sequence"/>
</dbReference>
<accession>A0AAV0DMP7</accession>
<keyword evidence="3" id="KW-1185">Reference proteome</keyword>
<feature type="non-terminal residue" evidence="2">
    <location>
        <position position="135"/>
    </location>
</feature>
<organism evidence="2 3">
    <name type="scientific">Cuscuta epithymum</name>
    <dbReference type="NCBI Taxonomy" id="186058"/>
    <lineage>
        <taxon>Eukaryota</taxon>
        <taxon>Viridiplantae</taxon>
        <taxon>Streptophyta</taxon>
        <taxon>Embryophyta</taxon>
        <taxon>Tracheophyta</taxon>
        <taxon>Spermatophyta</taxon>
        <taxon>Magnoliopsida</taxon>
        <taxon>eudicotyledons</taxon>
        <taxon>Gunneridae</taxon>
        <taxon>Pentapetalae</taxon>
        <taxon>asterids</taxon>
        <taxon>lamiids</taxon>
        <taxon>Solanales</taxon>
        <taxon>Convolvulaceae</taxon>
        <taxon>Cuscuteae</taxon>
        <taxon>Cuscuta</taxon>
        <taxon>Cuscuta subgen. Cuscuta</taxon>
    </lineage>
</organism>
<dbReference type="EMBL" id="CAMAPF010000131">
    <property type="protein sequence ID" value="CAH9105356.1"/>
    <property type="molecule type" value="Genomic_DNA"/>
</dbReference>
<name>A0AAV0DMP7_9ASTE</name>
<dbReference type="InterPro" id="IPR026960">
    <property type="entry name" value="RVT-Znf"/>
</dbReference>
<gene>
    <name evidence="2" type="ORF">CEPIT_LOCUS17178</name>
</gene>
<dbReference type="Pfam" id="PF13966">
    <property type="entry name" value="zf-RVT"/>
    <property type="match status" value="1"/>
</dbReference>
<proteinExistence type="predicted"/>
<reference evidence="2" key="1">
    <citation type="submission" date="2022-07" db="EMBL/GenBank/DDBJ databases">
        <authorList>
            <person name="Macas J."/>
            <person name="Novak P."/>
            <person name="Neumann P."/>
        </authorList>
    </citation>
    <scope>NUCLEOTIDE SEQUENCE</scope>
</reference>
<evidence type="ECO:0000313" key="2">
    <source>
        <dbReference type="EMBL" id="CAH9105356.1"/>
    </source>
</evidence>
<dbReference type="AlphaFoldDB" id="A0AAV0DMP7"/>
<feature type="domain" description="Reverse transcriptase zinc-binding" evidence="1">
    <location>
        <begin position="67"/>
        <end position="134"/>
    </location>
</feature>
<evidence type="ECO:0000313" key="3">
    <source>
        <dbReference type="Proteomes" id="UP001152523"/>
    </source>
</evidence>
<sequence>MVSSTPIPGLEHATVDSLRSEDGLTWDRDLLLDIFEQWDVQLIQGILISFRRVPDKVCWRWEESGRFSVRSCYQFLAGEMTNGAWSGWTAMWGWSLPPKIKNFFWQVCCGFLPTMANLRLMRVNYAESCGLCGQG</sequence>